<evidence type="ECO:0000256" key="2">
    <source>
        <dbReference type="SAM" id="SignalP"/>
    </source>
</evidence>
<evidence type="ECO:0000313" key="4">
    <source>
        <dbReference type="Proteomes" id="UP000549250"/>
    </source>
</evidence>
<proteinExistence type="predicted"/>
<sequence>MKKALMVTIWSCAAGIAFTANTVLGSTLDEIRSQQSPLYLAEAGQAASAESKKPPVEEYDGQKLDVKEVISIQEENAPAKPNVGPCKVVPTEMIYKDSSGKKHDLEFEEERQNCNDN</sequence>
<protein>
    <recommendedName>
        <fullName evidence="5">DUF2790 domain-containing protein</fullName>
    </recommendedName>
</protein>
<dbReference type="RefSeq" id="WP_246336091.1">
    <property type="nucleotide sequence ID" value="NZ_JACHXI010000028.1"/>
</dbReference>
<gene>
    <name evidence="3" type="ORF">FHR87_003637</name>
</gene>
<evidence type="ECO:0008006" key="5">
    <source>
        <dbReference type="Google" id="ProtNLM"/>
    </source>
</evidence>
<dbReference type="EMBL" id="JACHXI010000028">
    <property type="protein sequence ID" value="MBB3105202.1"/>
    <property type="molecule type" value="Genomic_DNA"/>
</dbReference>
<organism evidence="3 4">
    <name type="scientific">Azomonas macrocytogenes</name>
    <name type="common">Azotobacter macrocytogenes</name>
    <dbReference type="NCBI Taxonomy" id="69962"/>
    <lineage>
        <taxon>Bacteria</taxon>
        <taxon>Pseudomonadati</taxon>
        <taxon>Pseudomonadota</taxon>
        <taxon>Gammaproteobacteria</taxon>
        <taxon>Pseudomonadales</taxon>
        <taxon>Pseudomonadaceae</taxon>
        <taxon>Azomonas</taxon>
    </lineage>
</organism>
<feature type="signal peptide" evidence="2">
    <location>
        <begin position="1"/>
        <end position="19"/>
    </location>
</feature>
<dbReference type="AlphaFoldDB" id="A0A839T6X8"/>
<dbReference type="Proteomes" id="UP000549250">
    <property type="component" value="Unassembled WGS sequence"/>
</dbReference>
<keyword evidence="4" id="KW-1185">Reference proteome</keyword>
<dbReference type="Pfam" id="PF10976">
    <property type="entry name" value="DUF2790"/>
    <property type="match status" value="1"/>
</dbReference>
<keyword evidence="2" id="KW-0732">Signal</keyword>
<evidence type="ECO:0000256" key="1">
    <source>
        <dbReference type="SAM" id="MobiDB-lite"/>
    </source>
</evidence>
<reference evidence="3 4" key="1">
    <citation type="submission" date="2020-08" db="EMBL/GenBank/DDBJ databases">
        <title>Genomic Encyclopedia of Type Strains, Phase III (KMG-III): the genomes of soil and plant-associated and newly described type strains.</title>
        <authorList>
            <person name="Whitman W."/>
        </authorList>
    </citation>
    <scope>NUCLEOTIDE SEQUENCE [LARGE SCALE GENOMIC DNA]</scope>
    <source>
        <strain evidence="3 4">CECT 4462</strain>
    </source>
</reference>
<feature type="chain" id="PRO_5032866681" description="DUF2790 domain-containing protein" evidence="2">
    <location>
        <begin position="20"/>
        <end position="117"/>
    </location>
</feature>
<evidence type="ECO:0000313" key="3">
    <source>
        <dbReference type="EMBL" id="MBB3105202.1"/>
    </source>
</evidence>
<dbReference type="InterPro" id="IPR021245">
    <property type="entry name" value="DUF2790"/>
</dbReference>
<name>A0A839T6X8_AZOMA</name>
<feature type="region of interest" description="Disordered" evidence="1">
    <location>
        <begin position="97"/>
        <end position="117"/>
    </location>
</feature>
<comment type="caution">
    <text evidence="3">The sequence shown here is derived from an EMBL/GenBank/DDBJ whole genome shotgun (WGS) entry which is preliminary data.</text>
</comment>
<accession>A0A839T6X8</accession>
<dbReference type="Gene3D" id="2.30.140.50">
    <property type="entry name" value="Protein of unknown function DUF2790"/>
    <property type="match status" value="1"/>
</dbReference>